<dbReference type="InterPro" id="IPR036152">
    <property type="entry name" value="Asp/glu_Ase-like_sf"/>
</dbReference>
<dbReference type="AlphaFoldDB" id="A0A5R8Z6R0"/>
<evidence type="ECO:0000313" key="4">
    <source>
        <dbReference type="Proteomes" id="UP000309819"/>
    </source>
</evidence>
<accession>A0A5R8Z6R0</accession>
<protein>
    <recommendedName>
        <fullName evidence="5">Asparaginase</fullName>
    </recommendedName>
</protein>
<sequence length="190" mass="19843">MALGEGSRGRGVLVVINDQIHCARHVRKVASLAMAAFASPGHGPAGEVVEGQPIYLHSASPRRTLPVPSRTHQRVALLEACLDGDTALLQALPDLDYEGVVIAGFGAGHVSLDWATHMAAIARSMPVIVATRTGSGATARSTCGFAGGEIDLLSKGMRMAGALCPRKCRILLWLLLGTAQTAELDTWLAG</sequence>
<name>A0A5R8Z6R0_9PSED</name>
<dbReference type="PROSITE" id="PS51732">
    <property type="entry name" value="ASN_GLN_ASE_3"/>
    <property type="match status" value="1"/>
</dbReference>
<dbReference type="InterPro" id="IPR040919">
    <property type="entry name" value="Asparaginase_C"/>
</dbReference>
<dbReference type="InterPro" id="IPR037152">
    <property type="entry name" value="L-asparaginase_N_sf"/>
</dbReference>
<evidence type="ECO:0000259" key="1">
    <source>
        <dbReference type="Pfam" id="PF00710"/>
    </source>
</evidence>
<dbReference type="PIRSF" id="PIRSF500176">
    <property type="entry name" value="L_ASNase"/>
    <property type="match status" value="1"/>
</dbReference>
<dbReference type="SMART" id="SM00870">
    <property type="entry name" value="Asparaginase"/>
    <property type="match status" value="1"/>
</dbReference>
<dbReference type="SUPFAM" id="SSF53774">
    <property type="entry name" value="Glutaminase/Asparaginase"/>
    <property type="match status" value="1"/>
</dbReference>
<dbReference type="Pfam" id="PF17763">
    <property type="entry name" value="Asparaginase_C"/>
    <property type="match status" value="1"/>
</dbReference>
<keyword evidence="4" id="KW-1185">Reference proteome</keyword>
<dbReference type="InterPro" id="IPR027473">
    <property type="entry name" value="L-asparaginase_C"/>
</dbReference>
<dbReference type="EMBL" id="VAUO01000004">
    <property type="protein sequence ID" value="TLP61331.1"/>
    <property type="molecule type" value="Genomic_DNA"/>
</dbReference>
<dbReference type="InterPro" id="IPR027474">
    <property type="entry name" value="L-asparaginase_N"/>
</dbReference>
<dbReference type="Pfam" id="PF00710">
    <property type="entry name" value="Asparaginase"/>
    <property type="match status" value="1"/>
</dbReference>
<dbReference type="OrthoDB" id="9788068at2"/>
<gene>
    <name evidence="3" type="ORF">FEM01_12150</name>
</gene>
<feature type="domain" description="L-asparaginase N-terminal" evidence="1">
    <location>
        <begin position="5"/>
        <end position="56"/>
    </location>
</feature>
<evidence type="ECO:0000259" key="2">
    <source>
        <dbReference type="Pfam" id="PF17763"/>
    </source>
</evidence>
<evidence type="ECO:0000313" key="3">
    <source>
        <dbReference type="EMBL" id="TLP61331.1"/>
    </source>
</evidence>
<comment type="caution">
    <text evidence="3">The sequence shown here is derived from an EMBL/GenBank/DDBJ whole genome shotgun (WGS) entry which is preliminary data.</text>
</comment>
<dbReference type="Gene3D" id="3.40.50.1170">
    <property type="entry name" value="L-asparaginase, N-terminal domain"/>
    <property type="match status" value="1"/>
</dbReference>
<organism evidence="3 4">
    <name type="scientific">Pseudomonas mosselii</name>
    <dbReference type="NCBI Taxonomy" id="78327"/>
    <lineage>
        <taxon>Bacteria</taxon>
        <taxon>Pseudomonadati</taxon>
        <taxon>Pseudomonadota</taxon>
        <taxon>Gammaproteobacteria</taxon>
        <taxon>Pseudomonadales</taxon>
        <taxon>Pseudomonadaceae</taxon>
        <taxon>Pseudomonas</taxon>
    </lineage>
</organism>
<dbReference type="Proteomes" id="UP000309819">
    <property type="component" value="Unassembled WGS sequence"/>
</dbReference>
<dbReference type="GO" id="GO:0004067">
    <property type="term" value="F:asparaginase activity"/>
    <property type="evidence" value="ECO:0007669"/>
    <property type="project" value="UniProtKB-UniRule"/>
</dbReference>
<evidence type="ECO:0008006" key="5">
    <source>
        <dbReference type="Google" id="ProtNLM"/>
    </source>
</evidence>
<dbReference type="PANTHER" id="PTHR11707">
    <property type="entry name" value="L-ASPARAGINASE"/>
    <property type="match status" value="1"/>
</dbReference>
<dbReference type="Gene3D" id="3.40.50.40">
    <property type="match status" value="1"/>
</dbReference>
<dbReference type="InterPro" id="IPR006034">
    <property type="entry name" value="Asparaginase/glutaminase-like"/>
</dbReference>
<proteinExistence type="predicted"/>
<feature type="domain" description="Asparaginase/glutaminase C-terminal" evidence="2">
    <location>
        <begin position="74"/>
        <end position="181"/>
    </location>
</feature>
<dbReference type="PIRSF" id="PIRSF001220">
    <property type="entry name" value="L-ASNase_gatD"/>
    <property type="match status" value="1"/>
</dbReference>
<reference evidence="3 4" key="1">
    <citation type="submission" date="2019-05" db="EMBL/GenBank/DDBJ databases">
        <title>Pseudomonas sp. SC006 isolated from lettuce that can produce HBGAs.</title>
        <authorList>
            <person name="Wang D."/>
            <person name="Liao N."/>
            <person name="Liu D."/>
            <person name="Zhang Z."/>
            <person name="Zou S."/>
        </authorList>
    </citation>
    <scope>NUCLEOTIDE SEQUENCE [LARGE SCALE GENOMIC DNA]</scope>
    <source>
        <strain evidence="3 4">SC006</strain>
    </source>
</reference>
<dbReference type="PANTHER" id="PTHR11707:SF28">
    <property type="entry name" value="60 KDA LYSOPHOSPHOLIPASE"/>
    <property type="match status" value="1"/>
</dbReference>